<evidence type="ECO:0000256" key="3">
    <source>
        <dbReference type="ARBA" id="ARBA00022679"/>
    </source>
</evidence>
<dbReference type="PANTHER" id="PTHR23028">
    <property type="entry name" value="ACETYLTRANSFERASE"/>
    <property type="match status" value="1"/>
</dbReference>
<dbReference type="EMBL" id="CAEZSL010000028">
    <property type="protein sequence ID" value="CAB4536637.1"/>
    <property type="molecule type" value="Genomic_DNA"/>
</dbReference>
<gene>
    <name evidence="11" type="ORF">UFOPK1421_00400</name>
</gene>
<accession>A0A6J6BDA2</accession>
<dbReference type="AlphaFoldDB" id="A0A6J6BDA2"/>
<feature type="transmembrane region" description="Helical" evidence="8">
    <location>
        <begin position="149"/>
        <end position="170"/>
    </location>
</feature>
<feature type="domain" description="Acyltransferase 3" evidence="9">
    <location>
        <begin position="18"/>
        <end position="341"/>
    </location>
</feature>
<evidence type="ECO:0000256" key="2">
    <source>
        <dbReference type="ARBA" id="ARBA00022475"/>
    </source>
</evidence>
<feature type="domain" description="SGNH hydrolase-type esterase" evidence="10">
    <location>
        <begin position="424"/>
        <end position="619"/>
    </location>
</feature>
<comment type="subcellular location">
    <subcellularLocation>
        <location evidence="1">Cell membrane</location>
        <topology evidence="1">Multi-pass membrane protein</topology>
    </subcellularLocation>
</comment>
<evidence type="ECO:0000256" key="7">
    <source>
        <dbReference type="ARBA" id="ARBA00023315"/>
    </source>
</evidence>
<feature type="transmembrane region" description="Helical" evidence="8">
    <location>
        <begin position="304"/>
        <end position="322"/>
    </location>
</feature>
<evidence type="ECO:0000256" key="4">
    <source>
        <dbReference type="ARBA" id="ARBA00022692"/>
    </source>
</evidence>
<dbReference type="CDD" id="cd00229">
    <property type="entry name" value="SGNH_hydrolase"/>
    <property type="match status" value="1"/>
</dbReference>
<keyword evidence="5 8" id="KW-1133">Transmembrane helix</keyword>
<feature type="transmembrane region" description="Helical" evidence="8">
    <location>
        <begin position="21"/>
        <end position="40"/>
    </location>
</feature>
<feature type="transmembrane region" description="Helical" evidence="8">
    <location>
        <begin position="362"/>
        <end position="381"/>
    </location>
</feature>
<keyword evidence="4 8" id="KW-0812">Transmembrane</keyword>
<dbReference type="Pfam" id="PF13472">
    <property type="entry name" value="Lipase_GDSL_2"/>
    <property type="match status" value="1"/>
</dbReference>
<dbReference type="InterPro" id="IPR013830">
    <property type="entry name" value="SGNH_hydro"/>
</dbReference>
<dbReference type="SUPFAM" id="SSF52266">
    <property type="entry name" value="SGNH hydrolase"/>
    <property type="match status" value="1"/>
</dbReference>
<evidence type="ECO:0000256" key="6">
    <source>
        <dbReference type="ARBA" id="ARBA00023136"/>
    </source>
</evidence>
<feature type="transmembrane region" description="Helical" evidence="8">
    <location>
        <begin position="46"/>
        <end position="64"/>
    </location>
</feature>
<sequence>MSTSSATTSAVRLQYEPAIDGLRCVAVCLVLLFHGGWSLFSGGYVGVSLFFTLSGFLITSLLVVEYETNNKISLRAFYSRRVRRLLPASLFCLILVSIWAWQNQFSGSVDVRSDVIASALQVANWRDLAQGQSYGELIGAAQPGPLDHFWSLSIEEQFYWLWPVVMLWVVRRGKTHQSRSRSVYFLTGLAMIAAPVIAWVWGDNAAYWSTPARFGEILVGASLAMWVRHPQAQRTRWSLWGWLGLLVVLISAVTWSSNSGPAYHGLLPLFAVASAGTILGAMSLGSFRNILSARPFVEIGRRSYGIYLFHWPVFVLITDRTFDISRYALFAIRCVITFAIAGLSFTFFEQPIRRRVMSHQRTFAYATAVTIGLTVGALAFIPRDQALFASAVQTGSVSLAENEKPESDSPGTDVTESPLRVVILGDSTAVALSSGLVSWATDDLTRARIAVVARNACGFARATSIEDNTGGFRSDCDEALGPNLDTALELHPEVAVLMVGLADSGPLTWEKQEGSLKPSDPSFIAHLEEDYYSLLEQLRDAGVNRVVWVLVPAPTSWWLGNLGHAPDSLRTDITNELILHTAKEFPDFVEVIRLDEWLGAREEGENREWRPDGLHLSQESAKRVMDEFLGRILVQN</sequence>
<feature type="transmembrane region" description="Helical" evidence="8">
    <location>
        <begin position="262"/>
        <end position="284"/>
    </location>
</feature>
<dbReference type="InterPro" id="IPR002656">
    <property type="entry name" value="Acyl_transf_3_dom"/>
</dbReference>
<dbReference type="PANTHER" id="PTHR23028:SF53">
    <property type="entry name" value="ACYL_TRANSF_3 DOMAIN-CONTAINING PROTEIN"/>
    <property type="match status" value="1"/>
</dbReference>
<feature type="transmembrane region" description="Helical" evidence="8">
    <location>
        <begin position="239"/>
        <end position="256"/>
    </location>
</feature>
<evidence type="ECO:0000259" key="10">
    <source>
        <dbReference type="Pfam" id="PF13472"/>
    </source>
</evidence>
<keyword evidence="7" id="KW-0012">Acyltransferase</keyword>
<dbReference type="GO" id="GO:0016747">
    <property type="term" value="F:acyltransferase activity, transferring groups other than amino-acyl groups"/>
    <property type="evidence" value="ECO:0007669"/>
    <property type="project" value="InterPro"/>
</dbReference>
<reference evidence="11" key="1">
    <citation type="submission" date="2020-05" db="EMBL/GenBank/DDBJ databases">
        <authorList>
            <person name="Chiriac C."/>
            <person name="Salcher M."/>
            <person name="Ghai R."/>
            <person name="Kavagutti S V."/>
        </authorList>
    </citation>
    <scope>NUCLEOTIDE SEQUENCE</scope>
</reference>
<evidence type="ECO:0000259" key="9">
    <source>
        <dbReference type="Pfam" id="PF01757"/>
    </source>
</evidence>
<keyword evidence="6 8" id="KW-0472">Membrane</keyword>
<feature type="transmembrane region" description="Helical" evidence="8">
    <location>
        <begin position="328"/>
        <end position="350"/>
    </location>
</feature>
<dbReference type="Pfam" id="PF01757">
    <property type="entry name" value="Acyl_transf_3"/>
    <property type="match status" value="1"/>
</dbReference>
<evidence type="ECO:0000256" key="1">
    <source>
        <dbReference type="ARBA" id="ARBA00004651"/>
    </source>
</evidence>
<dbReference type="Gene3D" id="3.40.50.1110">
    <property type="entry name" value="SGNH hydrolase"/>
    <property type="match status" value="1"/>
</dbReference>
<keyword evidence="2" id="KW-1003">Cell membrane</keyword>
<feature type="transmembrane region" description="Helical" evidence="8">
    <location>
        <begin position="207"/>
        <end position="227"/>
    </location>
</feature>
<proteinExistence type="predicted"/>
<name>A0A6J6BDA2_9ZZZZ</name>
<organism evidence="11">
    <name type="scientific">freshwater metagenome</name>
    <dbReference type="NCBI Taxonomy" id="449393"/>
    <lineage>
        <taxon>unclassified sequences</taxon>
        <taxon>metagenomes</taxon>
        <taxon>ecological metagenomes</taxon>
    </lineage>
</organism>
<evidence type="ECO:0000256" key="8">
    <source>
        <dbReference type="SAM" id="Phobius"/>
    </source>
</evidence>
<dbReference type="InterPro" id="IPR036514">
    <property type="entry name" value="SGNH_hydro_sf"/>
</dbReference>
<protein>
    <submittedName>
        <fullName evidence="11">Unannotated protein</fullName>
    </submittedName>
</protein>
<feature type="transmembrane region" description="Helical" evidence="8">
    <location>
        <begin position="85"/>
        <end position="102"/>
    </location>
</feature>
<dbReference type="GO" id="GO:0005886">
    <property type="term" value="C:plasma membrane"/>
    <property type="evidence" value="ECO:0007669"/>
    <property type="project" value="UniProtKB-SubCell"/>
</dbReference>
<evidence type="ECO:0000313" key="11">
    <source>
        <dbReference type="EMBL" id="CAB4536637.1"/>
    </source>
</evidence>
<dbReference type="GO" id="GO:0009103">
    <property type="term" value="P:lipopolysaccharide biosynthetic process"/>
    <property type="evidence" value="ECO:0007669"/>
    <property type="project" value="TreeGrafter"/>
</dbReference>
<dbReference type="InterPro" id="IPR050879">
    <property type="entry name" value="Acyltransferase_3"/>
</dbReference>
<feature type="transmembrane region" description="Helical" evidence="8">
    <location>
        <begin position="182"/>
        <end position="201"/>
    </location>
</feature>
<evidence type="ECO:0000256" key="5">
    <source>
        <dbReference type="ARBA" id="ARBA00022989"/>
    </source>
</evidence>
<keyword evidence="3" id="KW-0808">Transferase</keyword>